<feature type="compositionally biased region" description="Polar residues" evidence="7">
    <location>
        <begin position="1269"/>
        <end position="1290"/>
    </location>
</feature>
<dbReference type="PANTHER" id="PTHR47535:SF1">
    <property type="entry name" value="NESPRIN-1"/>
    <property type="match status" value="1"/>
</dbReference>
<feature type="compositionally biased region" description="Basic and acidic residues" evidence="7">
    <location>
        <begin position="3749"/>
        <end position="3758"/>
    </location>
</feature>
<feature type="compositionally biased region" description="Basic and acidic residues" evidence="7">
    <location>
        <begin position="325"/>
        <end position="341"/>
    </location>
</feature>
<evidence type="ECO:0000256" key="7">
    <source>
        <dbReference type="SAM" id="MobiDB-lite"/>
    </source>
</evidence>
<feature type="compositionally biased region" description="Basic and acidic residues" evidence="7">
    <location>
        <begin position="682"/>
        <end position="693"/>
    </location>
</feature>
<feature type="compositionally biased region" description="Acidic residues" evidence="7">
    <location>
        <begin position="708"/>
        <end position="717"/>
    </location>
</feature>
<evidence type="ECO:0000256" key="1">
    <source>
        <dbReference type="ARBA" id="ARBA00004370"/>
    </source>
</evidence>
<comment type="caution">
    <text evidence="8">The sequence shown here is derived from an EMBL/GenBank/DDBJ whole genome shotgun (WGS) entry which is preliminary data.</text>
</comment>
<feature type="compositionally biased region" description="Polar residues" evidence="7">
    <location>
        <begin position="6202"/>
        <end position="6220"/>
    </location>
</feature>
<feature type="region of interest" description="Disordered" evidence="7">
    <location>
        <begin position="2766"/>
        <end position="2787"/>
    </location>
</feature>
<feature type="region of interest" description="Disordered" evidence="7">
    <location>
        <begin position="1931"/>
        <end position="2137"/>
    </location>
</feature>
<feature type="compositionally biased region" description="Polar residues" evidence="7">
    <location>
        <begin position="366"/>
        <end position="378"/>
    </location>
</feature>
<feature type="region of interest" description="Disordered" evidence="7">
    <location>
        <begin position="6859"/>
        <end position="6879"/>
    </location>
</feature>
<feature type="region of interest" description="Disordered" evidence="7">
    <location>
        <begin position="3494"/>
        <end position="3601"/>
    </location>
</feature>
<feature type="region of interest" description="Disordered" evidence="7">
    <location>
        <begin position="1090"/>
        <end position="1184"/>
    </location>
</feature>
<feature type="region of interest" description="Disordered" evidence="7">
    <location>
        <begin position="1411"/>
        <end position="1450"/>
    </location>
</feature>
<feature type="compositionally biased region" description="Basic and acidic residues" evidence="7">
    <location>
        <begin position="4084"/>
        <end position="4101"/>
    </location>
</feature>
<feature type="region of interest" description="Disordered" evidence="7">
    <location>
        <begin position="4488"/>
        <end position="4535"/>
    </location>
</feature>
<feature type="compositionally biased region" description="Basic and acidic residues" evidence="7">
    <location>
        <begin position="788"/>
        <end position="797"/>
    </location>
</feature>
<feature type="compositionally biased region" description="Basic residues" evidence="7">
    <location>
        <begin position="2036"/>
        <end position="2047"/>
    </location>
</feature>
<feature type="region of interest" description="Disordered" evidence="7">
    <location>
        <begin position="5131"/>
        <end position="5181"/>
    </location>
</feature>
<feature type="compositionally biased region" description="Basic residues" evidence="7">
    <location>
        <begin position="1233"/>
        <end position="1242"/>
    </location>
</feature>
<feature type="region of interest" description="Disordered" evidence="7">
    <location>
        <begin position="3338"/>
        <end position="3363"/>
    </location>
</feature>
<dbReference type="GO" id="GO:0005737">
    <property type="term" value="C:cytoplasm"/>
    <property type="evidence" value="ECO:0007669"/>
    <property type="project" value="TreeGrafter"/>
</dbReference>
<feature type="region of interest" description="Disordered" evidence="7">
    <location>
        <begin position="6202"/>
        <end position="6236"/>
    </location>
</feature>
<dbReference type="InterPro" id="IPR052403">
    <property type="entry name" value="LINC-complex_assoc"/>
</dbReference>
<feature type="compositionally biased region" description="Basic and acidic residues" evidence="7">
    <location>
        <begin position="6760"/>
        <end position="6777"/>
    </location>
</feature>
<keyword evidence="9" id="KW-1185">Reference proteome</keyword>
<feature type="compositionally biased region" description="Basic residues" evidence="7">
    <location>
        <begin position="672"/>
        <end position="681"/>
    </location>
</feature>
<feature type="compositionally biased region" description="Acidic residues" evidence="7">
    <location>
        <begin position="3338"/>
        <end position="3359"/>
    </location>
</feature>
<feature type="compositionally biased region" description="Basic and acidic residues" evidence="7">
    <location>
        <begin position="110"/>
        <end position="141"/>
    </location>
</feature>
<feature type="compositionally biased region" description="Basic and acidic residues" evidence="7">
    <location>
        <begin position="4219"/>
        <end position="4254"/>
    </location>
</feature>
<feature type="region of interest" description="Disordered" evidence="7">
    <location>
        <begin position="5778"/>
        <end position="6011"/>
    </location>
</feature>
<feature type="compositionally biased region" description="Basic and acidic residues" evidence="7">
    <location>
        <begin position="4361"/>
        <end position="4386"/>
    </location>
</feature>
<accession>A0A8J6HBW1</accession>
<feature type="region of interest" description="Disordered" evidence="7">
    <location>
        <begin position="6412"/>
        <end position="6434"/>
    </location>
</feature>
<keyword evidence="4" id="KW-1133">Transmembrane helix</keyword>
<sequence length="7966" mass="895401">MAPTHLPHDRDQAVRDQQARIEAFRQRIDVLTGKIQLVDPYYVQPTSLLGISYADITAGRSKSQERRSESREPKLETTETQVVETKIAPPVAPEPEPVTKAPRRSRSPRRRDDKPKPEPQLEEIKETPAVKLTEERLHLKPEPVQPRGRSPSPMWEPGSTTYAEILRGQYGAQPSEELAVPIEQEPEPQPVPEEKKEVPKAEPEPETVSVPQVQPQYNFIPAQQNWNQYSQTHYQYAIPTEQGFYPHQQGGIFDYIQPIPEMVNFIASGQQLMGSGLGTYLYPEQYSQHYQPTVITQVTHYENYRPPSVPAAAPVEEAPQLPPPRTEETDSSPKKEEAPVEGRVDAGGHFSYAQILSQGLAAKPLQPSSAAATTTNRQAPRRKSPTHGRESKLQDETKSTESQSHPVTKESLPDVVNKQQKKTQKKRYGRIDTREVPSDGHQGELVATMSDDDADESPSVQDLKSFSDVDSNVPQDTDKKRKSKKQKGKSDDDEIDKALKEIAIADQKTEGEEKASKKNKSHVKQITVVKTTTETVIENPKRKIIQETKVKTVTELPAEDKKAKSKKKKATKPADDVDKENVTVEEKTDQETKEEPVKKKRPYKKSDTVIEMTEVTSEEAPEGEEIPTKPKKKSRSKPKPSLEQPLRKDVEVEGSPVTTPEETEPKLEDKTKPKKKSRKSKPKEPAKTEEVKTVVDVLEAADIRSDEVSEAPAEEVETVASVPEEPKVEDVKSKSKKKAKKSKSKEEIQVVEQQVEDVIIVAKVEEEALEVEKQTLPDGETVVTPEEVETKVEDVKSKSKKRSKKPKQKSESETGEQKPEIKDETEVPEVVSDEIQKEGKSKKKHKKHKPKEDVISDFVKEKVEGNKESIESVTDAFITTEKTESEDVVIKSKKKSKKSKSKEDISKTESSSETFIGVEKSVEIPSDTKIEVKEETEVVEKPKKKSKKSKPKDSEDVEKTVPLEESKISEESRGFVSEVEETLVSPVETEVQKTESVTETLVVEQTDGRVEEQITTERTESVKKETEETVVTAIQESVTKETEESVSEIKDDLHEVIGEKVETTEEIVSLQSTSEPFVIISEQIETVETETIPQEIEESAFEDVGVKSKRKSKKTKVQTDEFITKEKASGGEEPKPMTTDETVQKSKKKPKKGKSKEEIPIVSSSYIPVEEQLPEESDAKPSAEEIVEVEVTKISPQDSLQTFINNEISHSVVTTFEKEISIKEPEEVAPKAKDKKSKKKKQKKEETEGSTVKKTKTTTTAVTSITKTPVITETVSLSKPIMSTQEIKSSASEEQREISDISKDVSQETTQTTESDVAIGPINKIVMITHEEVRMKPVVSLKMEFVETPIEATHFIEEGIHEDKTVAETTETDEEKLKQMEIKEVETSTTDDEKLIQKLSTTETTTTETTVVTSSTATVTEQESSAVTTETTVTTTEEETPTLTKSDSGIDTLSETWTTEAEFSEIFDTKSSEMQTPAETPLTEDFTFDAPESEAPLRIVTNATETVTTEKVSTEAAPLETTTLETTTVTEILPAETAVETRPAETISTETPTTGALLAETPRTKTPPTETISIETTTTKTQPSETISTETPTVETMPTETSSTATLPTATARTKTPPAETVSIETTTTETLSNATLPTEIPTVETLPTETPTVETLPTETSSTATLPTETARDSFTDTFEVEQVIFGSVQERPSQKIAESQARKKKDKKKKASEPEQFTTEELEACKVFEEKLKKKKKRQGIPLEFLLESQPSTESSDKIKSPIDSSQTSTTRQESVDFEVSNIEDVMNVLSGKENVKIESGSVSEVEKERPEVQTLPVDTSEKSEERSKESVERLEPVSEGKPVYKGLPIDETIDILDTLEQPIVLSEEEVNDADTVKEKHKKKKKKSKATKEIEKPQTVEDTSAEVTTSVTETVTDVDVDETKSLSSWASIVGSKTPPQRVEEEPTVTEVTAPKSETIIKEIDSKPDTEKKSKKKKNKKKQVESEEPFLEQPPPEESHPLKVENEPKVEQPEAETATEQIAEVVEEAEDSSKSKKKKSKKHKHKKEVDDAKVEEPQIDKPFIEEPQVEPGKKDKKKKRKEKFIVQEAELVEDKQEESKPKRKTSKKEKTVSFEEHPQIISFEEETPVDETLSPSTSEITKLLESTSENLVGEEFIFIPNVMADNIVDLIPEKSPSEQLIEGEKKASVGEEQWVKLEKPSQEAKTDLWLDVVDETTVALDEEKQGVSEEEMTKLKESLVPKGESDDVVTVPEESVKVAEKPTYKGIPRDDSKDIWIQIFEDDPNVFSEEDLEKVKLVPYEEYFVKPAEQKEIKQKIQESDAKEVEEKPEQKIVEIREEELIKDAPKPTTALEEKPKEVDSAKEEISQQDQGLLLDDSSISFDKSTHNITLEFIEREKFVSEESVVPDKKEIEADKTPKVAKTEEKPQPQEKVVYKGLPIDASTDLWIDVLDEPMEFSDDEEIEKPTEEIKSVEKKEELQQQEKVTAVTAEDDKLTQEPRKLEPEKEETVTVVEESTKPVEKPAYKGLPLDQSSELWMDILDEPMVFSDDDDELPELVRTEEVQPAEQKVEEIKQGTKESQVKEVEDVVTAVVEKPEQKIVETKEETKEEELIKGSPKVDDKVTHKVISEFIERERSIIEESPVKVEPVTEQQKIIEPEKVQKVEEKPEEKVAYKGLPVDATTDLWMDVLDEPMEFSDEEDVKRPEELKEKEVVSVQSVESKPAMPELIEKEKSVEKPEEKVAYKGLPIDASTDMWIDVLDEPMEFSDEEDEKRPEELGEKEVVSAQSVESKAATLEFIEKEKPTVDSAKPAVPAYKGLPIDDSSDLWMNVLDEEMVFSDEDTEQPIQQIEETTKPETEAMKTQETVESKSITEDIEAFKEDIKLEVSQKTSEVLETEKSLELPEVPTEEIVIEETYPIKILSADESLERIIHTPEFWSTDESEQKILSEVESESTILTDDESAPKQQPFIVEPDLLKYDVIGQMKAETEYYIDRSLEDKELPEETKEITVEEPDRNFLCAFVDDNITRYDIVSLMKAESDYYINTQQIEPEVKEDTNKSMEYLFLDFPKYDIIYLLNAEIAWYEQKAKVVEPEIVENVEESIPEEQKVKVEEEIVEEPKEKVEATITEEPKEKVEEIITEKPKEKVEEIITEEPKISQKSQDILLEFISQEKLSSPVPQIDESVVLRSEPVTDLDEPVTDLDDPALDLPKMQKPEIVEDVITTDLDHPYAIQTEALVSGTLQEQQTVSEEVITQKTEVVTEEDVIPAEISEEVVTITQQPEKEPVLLHSDEEVEKEPQERESFVTQQIDEIVQPLDQPEHVEEVIEDEKSIVTVPVEEEPTVAVEEEPTVAVEEEPTVEVPAVTPKAEEVVEVSVEKVEKKAPPSRRPYEAPDEIPEVSLLELAEAEELILPCKDTRPSQFEAILAKATEFVPKLEQSRLNPNAAEFIPGSEQRTQYVEFTPEFKEEESEFDESSTQMWSYGERIYNDIVDSQQDSGFITSEPQSSVWAEEVTPQPREDTEKFIEAEKEDSSEKITEEKEDIESLLPKELVTEVSAEVEEQVTEESTKPKKSPKKRKGKSPRPPSKEGRVESSVPAPAPVNVWENLMKGDKTYAEVVATKLTSSESDDAECVKEPIEPKTEEVPPKPPVEIRVIEPSEVTVDYTTDKDGFKEFIPRRSRSRSRSKHRESEPQPQPLSEDESIDEKKSKRKSRRRHKSSTDDTEDKPVEVVETVEVKEQQEEEVVAVEEEKLVETTKKQKKKKKSKPVQDDVDKTETQEARPETTSDEVSDEGLQLKTYADVVTGRSRDASPVGFGDQHEEDVTTVDLQEEVKDVIEQDVAQEVVETEVVEKIVEELTPQVDAVKSKRKSRKRERSPNTSESSESFVFVQQEPEQIEATTETTKPTTEPQHKTYAKIVAASTRSREPSPTPIPTEVPKKPVEVHIQVVGEPEHKPEPLPVDEEGFMTMMTKKERRARSRSRSKTRSEPPKVDSHAFLENERQHETKMKSWASIVATKGEPRREVEVKPVEEERIVEAPRVEEIKTEIKPVKGKKKEKKEVPEKSSGIFGGFISSVKSVLGGSKSKESTPEATEKVHESVEHKKKKKHKKGKADKEVKSEDKGQEEVKREDKVQDEVKQVVTEVKPEDKAEEREEKQVSSEVIVTEEPKGEEIKSEEVVQQSVPEEIKSAPEVTVIEEIKDLGKVEEQRVLETSESESVFEKVEPEEVEKIQTGEEEISKVVDQEVKPEEKIEDKVEEPEISTEDIAVFEIEKEVAVHEPTPDQDILVLEKETTPPKTEDIAISETVPHQVPHSSADKRLISEFIEREQSYTPDEPKTPESPVEKRGSFLNTLISKVTSPKSDDKKKKKSKKEETHVEEKPEGEGKGKKKKRKEKKGEKMHVETKDDDVKLPDDVKAKTDDTQAKSEDIKEVDVKTIEEEKEVESQIKDIRPESVEVKPDDIKPVDAFEKRFDAAFEMAVEEVELAKEKLTELTPSEEVKMVREEESKKKKKEKKTKRQKSSDSETGPEVEKHGVFETIVAKISEVFSHKKSDDLILSPEEVLAVNLNLDGPFWLDKSLYDEAEENYQLDLAKKKTAQAEDVAPSRSDDSPDKDRDRDSDSSSGRGSPRPSRQNGDIHGAAPPGEYRMYSLPGGVGGWKDRSTYLEPEPVAKIKTADEHLRAAKHLSESIAEDVIAESSQTPPLGPPMQPTISTGVVDRPPGGDNQLKKDLTEDVAKLQKLLQTTEISIEYLPREGFDQMIRALEEITSDLKKHAAQAISLEGQVLELKSDHETQALAVHLAGIRTRIATLLSQAEHGRVAVTNARESHVRRQEELTQYQLLLTEIEVWLETARRTVEAVATPDTETQIGASIDDLDRLSDELDEKEARLQELASVCDEFKKYPDLRQLAEALVEQLRTLTVIFVEERTAIRTKIETLRVHLDRLRVKSPDLSQENTLDSASMPIEESPIVGVHIETQTGRSLASPQQQIVTRDFTVTYNEPVDVQIQTQLSDSASEVQEPGKHKETITISKTVADGAETIQIATKPMAESQPIVEEPDDLLVEANYRKQTQTRGESSELNITNAKPNQPFETVFVEPDETTTEVIVDADGTKRIIVKKLHRTVVRHQQTVQQQQHLTSTSTLTDGNQPVTQSFSQVSLKEQQSSTTVARGDGSRQTVTSKQYGGKIVSGVPGGEVDVQEFQTEPETQYTVVEGDKPSEVEIEGIRLHEGDVTFVDQENKLLPPYGGSQIHTSSSSVRAVVQQVTRRVIRKTRRIIRRIVIVDGKEQITEEVVEEPEEVEVTEEGIPRVSINVTRTEDGRVIEEQQFGEPTVVVEEPGTSVTQTVTAAVFDGKPIEALREVTEEGERYVVEQAIAPQPESTLETRRTETIASKDFIENERLALSSNVEDAPRAGDAPEDRQTPRDELPAPVSTDVVVETAIPEEVPKEAPTEALPPQTAEVATMVTPPADRSPKTEQQVEGASPPSPGKDIAVQMPSPKTEERVEEASPRRPSEEIAVQMPSPKVSQVIQTVTQTVTTPVVSIREVEKVTEEPETGQPTTRIEIVEKTVTKPGEAVEEVDSTARIVEEAVLKPLQINGDVKQKDICVVTQDFITSQQFHEAEPPKVEILSKTESEESPDSPKGKKKKKKFSKSKKVSGTPRTQSPLVPGEEDAPKESQNVEIALSLEEQETGVTPKDDSPRPVEKPKKPSQEVEIALSLEEKAADSLIVSPQVSMSMLVEEKKMATTPAEMIQKDIHVTLPAVSHSTTAIVKSVALSPMAPQTGNEREESVAAASITPKLESEHVESPTPSDIDHGGRRSKKKKKHKEETPSEEIEEDKEGSIATSVAESTEIIMPDDSLPSEETPKPTEEVFEQETPKPAEVFEPVTESDEEEDGKDTGYEADKTTVDESLADDDNQEHKKRRRKKRKQKVKVKESEESNIPKSVYESSPFGDSVPLTDDEPVKVQPQKVEEPKKSKKRRKGKREESKHSESEHEIESEPAILEAQDEEIVSPNDSYHTLSTQSDLGTVKVVEEVFLRPSSESPQQITEKIVTTVPVLEAVITQETLAQTSPELNQVVQQFIEREQVATEPVSVQTSPEVPKETVVVSMQTSREPSPEVVKPEIQDTSSQVEVTTSEIVTQTETPEKVEVITSETSIQTATPEQVEVVEEAAQTISPETVDIPRSESAMQTTIVSSQEEFVQTQSPELQVSESGVQAQPTPAEHSVQTSPEPSAPPFEEVFAEEIAEVGATKEIPEVEAAKEVLALVPTKEVPETSETVTQTSPVVVHDINELTPPSSLSEQYEVLVEASVTVPSESTDTVSEKVSTRRVKEEEEVKPTEESVSEESSPSDVDVEVYVDGEPVRKPRRRRRHRKAKKETPKEAAPGIEKDLLAAFKRKEDGGLLDPKELYSEVAKKHSRSSSPAPPEEVEEEAVVVSKVITDLDQEKVKKLAAKPKPKEDREYNISVEIVPTETPSTSPEDFEIISEDVVTQQPTEGDFQVTTSVKVVQPEDGTTEFTSRESVFMDKSKMPKSSVTDFIAGERAAAEPAPKMSSPADKDVKKEEKVEPDSSTPVSKIVETVVKTETGREEVKPSEEKLETKKPVEEVKQKEPKKEELKPAGVTDGAEPAPVEKTAIEVPKSAGKVEVMEVSQPSEETKVEPAAETLPETTVDTKVTEFKWVEETRAEGPAAVGDTKTKESKSIQEVEEKPVEETMERPKPVEESRIGEPKFVEEIKLEGPKPVEDVQVARPVEEVKIEKDKSVEEARSRPETEPRLETVTVPEVVEKAKEPEALQQTATQHDVPFEESKITTVIQEPGKLDKKQFLPTDLLEEEIQIPKTKSPSPKPKHKHVSSVTIEEVESSGLPEDLPVSSTPKPTWQKRQQASALFIEGERQQSPVAAQDLDIRWAHTQALERVKNLQNARKTTHLSDVLYLATLHEVITDESVEQRSYNVQENLNALKDAVEKRDVVVIQQTIITTVETITTWLETIEYRIYVNRQQTADGPSKERVQQFNNLKEEIVKIEDKVEQLQSVMKQADDIYNEDDRKRMKSYIDSLQQQVRVIEEVTSENEQLAASDLRRWEEFIRGVGELANLIDEVRKQLDDLKESDASPQTKLNELDKIEHANRCNMLKAVHLIATAKGLMRDFPTREIPKAVYSNHDSTKSMEQQIVVEREKALQFLSLADEYEQTLKEFGQIIDVAEALVESPINVSSLEHLEDAMQNHRKFFVNLSHCRAILESLEENLDSETRMHHSELHRDLYDRAKVILDQATGRFQQMSLAASRWTVLEQGMREEMRWLQVAQQRVPDLSDVTSSDYDRYIDLYQSLALDIAHHQAKITHLNGVAQKLQELVVCSGLEEAYMESLEIILKLQDDVQNNLKRLLAFRDLWTSYNLLSDRVEYWLRDAEQQLQRLEVPSGPRGHMRQFWELKAQHEVHNSTRQEATNNLEKSLQVVPISDEMIQRKFHTELQDQWNTISKRINDIQTTIIGTISATDVPVNEKLALLEQELEDLKVDVDNLRGIIKTEEELNLYIERLQVMSTRIDTIQNELGRLGLLSATESDKVGSLLALSKRLEILISEELEGGTLLKERLQNIQRGIDRVRRKHSSLSETLDQCEKSEKLGSEAVEKAVNDCYEVGEELVTLWQDLMGLRQLLHTLPMRLRVTVSPVKVERDISHLQDAHTVLEKRCGQLLALLRNRLALWQRFEHQLELVQQSVQEADFMMELLTVQGTVDYERLRKATERLESSGRSAACSLLIDENLSSYRFSEWEIVETGRFSAGVWVSVSVDLVSRETLVAELQAAAKPLSDSCTPEISAKVEAAVEEAVTAYSTTCTNLKELCTKYQHAADLWKRYRDASDLVSEWVDNHMESVANLEPEEAIKAVKVFIPAAPPPVVVFINPPRSGALSPHSWSIVRRSFFALLDRSITLLKRNGPSTRSRFECCGGPVSGRKSENTPEKSTGTS</sequence>
<feature type="compositionally biased region" description="Basic residues" evidence="7">
    <location>
        <begin position="6366"/>
        <end position="6377"/>
    </location>
</feature>
<feature type="region of interest" description="Disordered" evidence="7">
    <location>
        <begin position="1797"/>
        <end position="1848"/>
    </location>
</feature>
<feature type="compositionally biased region" description="Basic and acidic residues" evidence="7">
    <location>
        <begin position="4395"/>
        <end position="4457"/>
    </location>
</feature>
<keyword evidence="3" id="KW-0677">Repeat</keyword>
<feature type="region of interest" description="Disordered" evidence="7">
    <location>
        <begin position="769"/>
        <end position="1028"/>
    </location>
</feature>
<feature type="compositionally biased region" description="Basic residues" evidence="7">
    <location>
        <begin position="891"/>
        <end position="900"/>
    </location>
</feature>
<feature type="compositionally biased region" description="Basic and acidic residues" evidence="7">
    <location>
        <begin position="808"/>
        <end position="825"/>
    </location>
</feature>
<name>A0A8J6HBW1_TENMO</name>
<feature type="region of interest" description="Disordered" evidence="7">
    <location>
        <begin position="5614"/>
        <end position="5713"/>
    </location>
</feature>
<feature type="region of interest" description="Disordered" evidence="7">
    <location>
        <begin position="2405"/>
        <end position="2433"/>
    </location>
</feature>
<feature type="compositionally biased region" description="Basic and acidic residues" evidence="7">
    <location>
        <begin position="951"/>
        <end position="973"/>
    </location>
</feature>
<evidence type="ECO:0000256" key="3">
    <source>
        <dbReference type="ARBA" id="ARBA00022737"/>
    </source>
</evidence>
<gene>
    <name evidence="8" type="ORF">GEV33_011559</name>
</gene>
<feature type="compositionally biased region" description="Basic residues" evidence="7">
    <location>
        <begin position="3678"/>
        <end position="3688"/>
    </location>
</feature>
<feature type="compositionally biased region" description="Polar residues" evidence="7">
    <location>
        <begin position="5145"/>
        <end position="5181"/>
    </location>
</feature>
<feature type="region of interest" description="Disordered" evidence="7">
    <location>
        <begin position="5401"/>
        <end position="5526"/>
    </location>
</feature>
<feature type="region of interest" description="Disordered" evidence="7">
    <location>
        <begin position="6311"/>
        <end position="6390"/>
    </location>
</feature>
<feature type="compositionally biased region" description="Low complexity" evidence="7">
    <location>
        <begin position="3900"/>
        <end position="3909"/>
    </location>
</feature>
<feature type="compositionally biased region" description="Basic and acidic residues" evidence="7">
    <location>
        <begin position="6322"/>
        <end position="6341"/>
    </location>
</feature>
<feature type="compositionally biased region" description="Basic and acidic residues" evidence="7">
    <location>
        <begin position="548"/>
        <end position="562"/>
    </location>
</feature>
<feature type="region of interest" description="Disordered" evidence="7">
    <location>
        <begin position="1735"/>
        <end position="1779"/>
    </location>
</feature>
<feature type="compositionally biased region" description="Basic and acidic residues" evidence="7">
    <location>
        <begin position="4488"/>
        <end position="4508"/>
    </location>
</feature>
<evidence type="ECO:0000256" key="5">
    <source>
        <dbReference type="ARBA" id="ARBA00023136"/>
    </source>
</evidence>
<feature type="compositionally biased region" description="Basic and acidic residues" evidence="7">
    <location>
        <begin position="1998"/>
        <end position="2013"/>
    </location>
</feature>
<feature type="compositionally biased region" description="Basic and acidic residues" evidence="7">
    <location>
        <begin position="1960"/>
        <end position="1973"/>
    </location>
</feature>
<feature type="compositionally biased region" description="Basic residues" evidence="7">
    <location>
        <begin position="798"/>
        <end position="807"/>
    </location>
</feature>
<feature type="compositionally biased region" description="Basic residues" evidence="7">
    <location>
        <begin position="1107"/>
        <end position="1116"/>
    </location>
</feature>
<feature type="compositionally biased region" description="Polar residues" evidence="7">
    <location>
        <begin position="3494"/>
        <end position="3509"/>
    </location>
</feature>
<feature type="compositionally biased region" description="Basic and acidic residues" evidence="7">
    <location>
        <begin position="3768"/>
        <end position="3785"/>
    </location>
</feature>
<keyword evidence="2" id="KW-0812">Transmembrane</keyword>
<feature type="compositionally biased region" description="Low complexity" evidence="7">
    <location>
        <begin position="5131"/>
        <end position="5144"/>
    </location>
</feature>
<feature type="compositionally biased region" description="Basic and acidic residues" evidence="7">
    <location>
        <begin position="3666"/>
        <end position="3677"/>
    </location>
</feature>
<feature type="region of interest" description="Disordered" evidence="7">
    <location>
        <begin position="6760"/>
        <end position="6805"/>
    </location>
</feature>
<feature type="region of interest" description="Disordered" evidence="7">
    <location>
        <begin position="2715"/>
        <end position="2738"/>
    </location>
</feature>
<feature type="compositionally biased region" description="Basic residues" evidence="7">
    <location>
        <begin position="629"/>
        <end position="638"/>
    </location>
</feature>
<dbReference type="GO" id="GO:0051015">
    <property type="term" value="F:actin filament binding"/>
    <property type="evidence" value="ECO:0007669"/>
    <property type="project" value="TreeGrafter"/>
</dbReference>
<feature type="compositionally biased region" description="Basic and acidic residues" evidence="7">
    <location>
        <begin position="62"/>
        <end position="77"/>
    </location>
</feature>
<feature type="compositionally biased region" description="Basic and acidic residues" evidence="7">
    <location>
        <begin position="429"/>
        <end position="442"/>
    </location>
</feature>
<feature type="region of interest" description="Disordered" evidence="7">
    <location>
        <begin position="1687"/>
        <end position="1723"/>
    </location>
</feature>
<feature type="compositionally biased region" description="Basic and acidic residues" evidence="7">
    <location>
        <begin position="5800"/>
        <end position="5817"/>
    </location>
</feature>
<feature type="region of interest" description="Disordered" evidence="7">
    <location>
        <begin position="4591"/>
        <end position="4648"/>
    </location>
</feature>
<dbReference type="PANTHER" id="PTHR47535">
    <property type="entry name" value="MUSCLE-SPECIFIC PROTEIN 300 KDA, ISOFORM G"/>
    <property type="match status" value="1"/>
</dbReference>
<feature type="compositionally biased region" description="Low complexity" evidence="7">
    <location>
        <begin position="4621"/>
        <end position="4632"/>
    </location>
</feature>
<evidence type="ECO:0000313" key="9">
    <source>
        <dbReference type="Proteomes" id="UP000719412"/>
    </source>
</evidence>
<feature type="compositionally biased region" description="Basic residues" evidence="7">
    <location>
        <begin position="734"/>
        <end position="743"/>
    </location>
</feature>
<feature type="compositionally biased region" description="Basic and acidic residues" evidence="7">
    <location>
        <begin position="6586"/>
        <end position="6619"/>
    </location>
</feature>
<dbReference type="SUPFAM" id="SSF46966">
    <property type="entry name" value="Spectrin repeat"/>
    <property type="match status" value="1"/>
</dbReference>
<feature type="region of interest" description="Disordered" evidence="7">
    <location>
        <begin position="6543"/>
        <end position="6728"/>
    </location>
</feature>
<feature type="region of interest" description="Disordered" evidence="7">
    <location>
        <begin position="305"/>
        <end position="341"/>
    </location>
</feature>
<feature type="region of interest" description="Disordered" evidence="7">
    <location>
        <begin position="7938"/>
        <end position="7966"/>
    </location>
</feature>
<dbReference type="GO" id="GO:0005640">
    <property type="term" value="C:nuclear outer membrane"/>
    <property type="evidence" value="ECO:0007669"/>
    <property type="project" value="TreeGrafter"/>
</dbReference>
<feature type="compositionally biased region" description="Polar residues" evidence="7">
    <location>
        <begin position="458"/>
        <end position="474"/>
    </location>
</feature>
<feature type="compositionally biased region" description="Basic and acidic residues" evidence="7">
    <location>
        <begin position="4113"/>
        <end position="4158"/>
    </location>
</feature>
<feature type="region of interest" description="Disordered" evidence="7">
    <location>
        <begin position="2223"/>
        <end position="2249"/>
    </location>
</feature>
<dbReference type="Gene3D" id="1.20.58.60">
    <property type="match status" value="3"/>
</dbReference>
<feature type="compositionally biased region" description="Basic and acidic residues" evidence="7">
    <location>
        <begin position="3632"/>
        <end position="3646"/>
    </location>
</feature>
<feature type="compositionally biased region" description="Basic and acidic residues" evidence="7">
    <location>
        <begin position="3518"/>
        <end position="3539"/>
    </location>
</feature>
<feature type="region of interest" description="Disordered" evidence="7">
    <location>
        <begin position="6453"/>
        <end position="6481"/>
    </location>
</feature>
<feature type="compositionally biased region" description="Basic residues" evidence="7">
    <location>
        <begin position="5920"/>
        <end position="5932"/>
    </location>
</feature>
<evidence type="ECO:0000256" key="6">
    <source>
        <dbReference type="SAM" id="Coils"/>
    </source>
</evidence>
<feature type="region of interest" description="Disordered" evidence="7">
    <location>
        <begin position="3624"/>
        <end position="3824"/>
    </location>
</feature>
<feature type="region of interest" description="Disordered" evidence="7">
    <location>
        <begin position="182"/>
        <end position="213"/>
    </location>
</feature>
<feature type="compositionally biased region" description="Basic and acidic residues" evidence="7">
    <location>
        <begin position="5409"/>
        <end position="5427"/>
    </location>
</feature>
<feature type="compositionally biased region" description="Basic and acidic residues" evidence="7">
    <location>
        <begin position="387"/>
        <end position="399"/>
    </location>
</feature>
<feature type="region of interest" description="Disordered" evidence="7">
    <location>
        <begin position="2345"/>
        <end position="2373"/>
    </location>
</feature>
<organism evidence="8 9">
    <name type="scientific">Tenebrio molitor</name>
    <name type="common">Yellow mealworm beetle</name>
    <dbReference type="NCBI Taxonomy" id="7067"/>
    <lineage>
        <taxon>Eukaryota</taxon>
        <taxon>Metazoa</taxon>
        <taxon>Ecdysozoa</taxon>
        <taxon>Arthropoda</taxon>
        <taxon>Hexapoda</taxon>
        <taxon>Insecta</taxon>
        <taxon>Pterygota</taxon>
        <taxon>Neoptera</taxon>
        <taxon>Endopterygota</taxon>
        <taxon>Coleoptera</taxon>
        <taxon>Polyphaga</taxon>
        <taxon>Cucujiformia</taxon>
        <taxon>Tenebrionidae</taxon>
        <taxon>Tenebrio</taxon>
    </lineage>
</organism>
<protein>
    <submittedName>
        <fullName evidence="8">Uncharacterized protein</fullName>
    </submittedName>
</protein>
<dbReference type="GO" id="GO:0007097">
    <property type="term" value="P:nuclear migration"/>
    <property type="evidence" value="ECO:0007669"/>
    <property type="project" value="TreeGrafter"/>
</dbReference>
<keyword evidence="6" id="KW-0175">Coiled coil</keyword>
<feature type="compositionally biased region" description="Basic residues" evidence="7">
    <location>
        <begin position="4509"/>
        <end position="4519"/>
    </location>
</feature>
<feature type="compositionally biased region" description="Basic and acidic residues" evidence="7">
    <location>
        <begin position="5984"/>
        <end position="5998"/>
    </location>
</feature>
<feature type="compositionally biased region" description="Basic residues" evidence="7">
    <location>
        <begin position="3571"/>
        <end position="3582"/>
    </location>
</feature>
<feature type="region of interest" description="Disordered" evidence="7">
    <location>
        <begin position="3856"/>
        <end position="4027"/>
    </location>
</feature>
<feature type="compositionally biased region" description="Basic and acidic residues" evidence="7">
    <location>
        <begin position="5499"/>
        <end position="5514"/>
    </location>
</feature>
<feature type="compositionally biased region" description="Basic and acidic residues" evidence="7">
    <location>
        <begin position="2465"/>
        <end position="2482"/>
    </location>
</feature>
<dbReference type="EMBL" id="JABDTM020026954">
    <property type="protein sequence ID" value="KAH0811232.1"/>
    <property type="molecule type" value="Genomic_DNA"/>
</dbReference>
<feature type="coiled-coil region" evidence="6">
    <location>
        <begin position="4869"/>
        <end position="4896"/>
    </location>
</feature>
<feature type="compositionally biased region" description="Basic residues" evidence="7">
    <location>
        <begin position="1881"/>
        <end position="1891"/>
    </location>
</feature>
<feature type="compositionally biased region" description="Basic and acidic residues" evidence="7">
    <location>
        <begin position="2223"/>
        <end position="2246"/>
    </location>
</feature>
<proteinExistence type="predicted"/>
<feature type="region of interest" description="Disordered" evidence="7">
    <location>
        <begin position="1217"/>
        <end position="1313"/>
    </location>
</feature>
<feature type="compositionally biased region" description="Basic and acidic residues" evidence="7">
    <location>
        <begin position="1291"/>
        <end position="1306"/>
    </location>
</feature>
<feature type="region of interest" description="Disordered" evidence="7">
    <location>
        <begin position="4291"/>
        <end position="4457"/>
    </location>
</feature>
<feature type="compositionally biased region" description="Basic and acidic residues" evidence="7">
    <location>
        <begin position="2729"/>
        <end position="2738"/>
    </location>
</feature>
<feature type="compositionally biased region" description="Basic and acidic residues" evidence="7">
    <location>
        <begin position="192"/>
        <end position="203"/>
    </location>
</feature>
<feature type="compositionally biased region" description="Basic residues" evidence="7">
    <location>
        <begin position="4102"/>
        <end position="4112"/>
    </location>
</feature>
<feature type="compositionally biased region" description="Basic and acidic residues" evidence="7">
    <location>
        <begin position="2492"/>
        <end position="2525"/>
    </location>
</feature>
<feature type="compositionally biased region" description="Basic residues" evidence="7">
    <location>
        <begin position="419"/>
        <end position="428"/>
    </location>
</feature>
<feature type="compositionally biased region" description="Basic and acidic residues" evidence="7">
    <location>
        <begin position="4166"/>
        <end position="4177"/>
    </location>
</feature>
<reference evidence="8" key="1">
    <citation type="journal article" date="2020" name="J Insects Food Feed">
        <title>The yellow mealworm (Tenebrio molitor) genome: a resource for the emerging insects as food and feed industry.</title>
        <authorList>
            <person name="Eriksson T."/>
            <person name="Andere A."/>
            <person name="Kelstrup H."/>
            <person name="Emery V."/>
            <person name="Picard C."/>
        </authorList>
    </citation>
    <scope>NUCLEOTIDE SEQUENCE</scope>
    <source>
        <strain evidence="8">Stoneville</strain>
        <tissue evidence="8">Whole head</tissue>
    </source>
</reference>
<feature type="region of interest" description="Disordered" evidence="7">
    <location>
        <begin position="55"/>
        <end position="159"/>
    </location>
</feature>
<evidence type="ECO:0000256" key="2">
    <source>
        <dbReference type="ARBA" id="ARBA00022692"/>
    </source>
</evidence>
<feature type="compositionally biased region" description="Basic and acidic residues" evidence="7">
    <location>
        <begin position="6675"/>
        <end position="6687"/>
    </location>
</feature>
<feature type="compositionally biased region" description="Acidic residues" evidence="7">
    <location>
        <begin position="616"/>
        <end position="625"/>
    </location>
</feature>
<feature type="compositionally biased region" description="Basic and acidic residues" evidence="7">
    <location>
        <begin position="507"/>
        <end position="516"/>
    </location>
</feature>
<feature type="compositionally biased region" description="Basic and acidic residues" evidence="7">
    <location>
        <begin position="1892"/>
        <end position="1901"/>
    </location>
</feature>
<feature type="compositionally biased region" description="Basic and acidic residues" evidence="7">
    <location>
        <begin position="5619"/>
        <end position="5642"/>
    </location>
</feature>
<feature type="compositionally biased region" description="Basic residues" evidence="7">
    <location>
        <begin position="1145"/>
        <end position="1154"/>
    </location>
</feature>
<feature type="compositionally biased region" description="Basic and acidic residues" evidence="7">
    <location>
        <begin position="850"/>
        <end position="870"/>
    </location>
</feature>
<feature type="compositionally biased region" description="Basic and acidic residues" evidence="7">
    <location>
        <begin position="724"/>
        <end position="733"/>
    </location>
</feature>
<feature type="compositionally biased region" description="Basic residues" evidence="7">
    <location>
        <begin position="840"/>
        <end position="849"/>
    </location>
</feature>
<feature type="compositionally biased region" description="Basic and acidic residues" evidence="7">
    <location>
        <begin position="3726"/>
        <end position="3740"/>
    </location>
</feature>
<feature type="compositionally biased region" description="Basic and acidic residues" evidence="7">
    <location>
        <begin position="6696"/>
        <end position="6728"/>
    </location>
</feature>
<feature type="compositionally biased region" description="Basic and acidic residues" evidence="7">
    <location>
        <begin position="920"/>
        <end position="941"/>
    </location>
</feature>
<dbReference type="Proteomes" id="UP000719412">
    <property type="component" value="Unassembled WGS sequence"/>
</dbReference>
<feature type="compositionally biased region" description="Basic and acidic residues" evidence="7">
    <location>
        <begin position="1217"/>
        <end position="1232"/>
    </location>
</feature>
<feature type="region of interest" description="Disordered" evidence="7">
    <location>
        <begin position="2456"/>
        <end position="2528"/>
    </location>
</feature>
<feature type="region of interest" description="Disordered" evidence="7">
    <location>
        <begin position="548"/>
        <end position="749"/>
    </location>
</feature>
<comment type="subcellular location">
    <subcellularLocation>
        <location evidence="1">Membrane</location>
    </subcellularLocation>
</comment>
<feature type="compositionally biased region" description="Basic residues" evidence="7">
    <location>
        <begin position="3709"/>
        <end position="3718"/>
    </location>
</feature>
<feature type="compositionally biased region" description="Basic residues" evidence="7">
    <location>
        <begin position="3973"/>
        <end position="3984"/>
    </location>
</feature>
<feature type="compositionally biased region" description="Low complexity" evidence="7">
    <location>
        <begin position="1249"/>
        <end position="1268"/>
    </location>
</feature>
<feature type="compositionally biased region" description="Basic and acidic residues" evidence="7">
    <location>
        <begin position="2773"/>
        <end position="2784"/>
    </location>
</feature>
<feature type="compositionally biased region" description="Basic and acidic residues" evidence="7">
    <location>
        <begin position="881"/>
        <end position="890"/>
    </location>
</feature>
<evidence type="ECO:0000256" key="4">
    <source>
        <dbReference type="ARBA" id="ARBA00022989"/>
    </source>
</evidence>
<feature type="compositionally biased region" description="Basic and acidic residues" evidence="7">
    <location>
        <begin position="2048"/>
        <end position="2065"/>
    </location>
</feature>
<feature type="compositionally biased region" description="Basic and acidic residues" evidence="7">
    <location>
        <begin position="4315"/>
        <end position="4347"/>
    </location>
</feature>
<feature type="region of interest" description="Disordered" evidence="7">
    <location>
        <begin position="363"/>
        <end position="524"/>
    </location>
</feature>
<feature type="compositionally biased region" description="Basic and acidic residues" evidence="7">
    <location>
        <begin position="1117"/>
        <end position="1135"/>
    </location>
</feature>
<feature type="region of interest" description="Disordered" evidence="7">
    <location>
        <begin position="4210"/>
        <end position="4260"/>
    </location>
</feature>
<feature type="compositionally biased region" description="Basic and acidic residues" evidence="7">
    <location>
        <begin position="4606"/>
        <end position="4620"/>
    </location>
</feature>
<feature type="compositionally biased region" description="Basic and acidic residues" evidence="7">
    <location>
        <begin position="3985"/>
        <end position="4008"/>
    </location>
</feature>
<feature type="compositionally biased region" description="Low complexity" evidence="7">
    <location>
        <begin position="310"/>
        <end position="319"/>
    </location>
</feature>
<feature type="coiled-coil region" evidence="6">
    <location>
        <begin position="7015"/>
        <end position="7042"/>
    </location>
</feature>
<evidence type="ECO:0000313" key="8">
    <source>
        <dbReference type="EMBL" id="KAH0811232.1"/>
    </source>
</evidence>
<feature type="compositionally biased region" description="Basic and acidic residues" evidence="7">
    <location>
        <begin position="5897"/>
        <end position="5908"/>
    </location>
</feature>
<feature type="compositionally biased region" description="Low complexity" evidence="7">
    <location>
        <begin position="1411"/>
        <end position="1446"/>
    </location>
</feature>
<feature type="region of interest" description="Disordered" evidence="7">
    <location>
        <begin position="1875"/>
        <end position="1911"/>
    </location>
</feature>
<feature type="compositionally biased region" description="Basic and acidic residues" evidence="7">
    <location>
        <begin position="6378"/>
        <end position="6390"/>
    </location>
</feature>
<feature type="compositionally biased region" description="Low complexity" evidence="7">
    <location>
        <begin position="4064"/>
        <end position="4083"/>
    </location>
</feature>
<feature type="coiled-coil region" evidence="6">
    <location>
        <begin position="7504"/>
        <end position="7531"/>
    </location>
</feature>
<feature type="compositionally biased region" description="Basic and acidic residues" evidence="7">
    <location>
        <begin position="2109"/>
        <end position="2119"/>
    </location>
</feature>
<feature type="compositionally biased region" description="Basic and acidic residues" evidence="7">
    <location>
        <begin position="1822"/>
        <end position="1841"/>
    </location>
</feature>
<feature type="compositionally biased region" description="Basic residues" evidence="7">
    <location>
        <begin position="5643"/>
        <end position="5655"/>
    </location>
</feature>
<feature type="compositionally biased region" description="Basic and acidic residues" evidence="7">
    <location>
        <begin position="6557"/>
        <end position="6569"/>
    </location>
</feature>
<feature type="region of interest" description="Disordered" evidence="7">
    <location>
        <begin position="4047"/>
        <end position="4182"/>
    </location>
</feature>
<keyword evidence="5" id="KW-0472">Membrane</keyword>
<dbReference type="GO" id="GO:0034993">
    <property type="term" value="C:meiotic nuclear membrane microtubule tethering complex"/>
    <property type="evidence" value="ECO:0007669"/>
    <property type="project" value="TreeGrafter"/>
</dbReference>
<feature type="compositionally biased region" description="Basic and acidic residues" evidence="7">
    <location>
        <begin position="2345"/>
        <end position="2367"/>
    </location>
</feature>
<feature type="compositionally biased region" description="Basic and acidic residues" evidence="7">
    <location>
        <begin position="572"/>
        <end position="597"/>
    </location>
</feature>
<feature type="compositionally biased region" description="Basic and acidic residues" evidence="7">
    <location>
        <begin position="2405"/>
        <end position="2430"/>
    </location>
</feature>
<reference evidence="8" key="2">
    <citation type="submission" date="2021-08" db="EMBL/GenBank/DDBJ databases">
        <authorList>
            <person name="Eriksson T."/>
        </authorList>
    </citation>
    <scope>NUCLEOTIDE SEQUENCE</scope>
    <source>
        <strain evidence="8">Stoneville</strain>
        <tissue evidence="8">Whole head</tissue>
    </source>
</reference>
<feature type="compositionally biased region" description="Basic and acidic residues" evidence="7">
    <location>
        <begin position="4291"/>
        <end position="4300"/>
    </location>
</feature>
<feature type="region of interest" description="Disordered" evidence="7">
    <location>
        <begin position="1575"/>
        <end position="1621"/>
    </location>
</feature>
<feature type="compositionally biased region" description="Low complexity" evidence="7">
    <location>
        <begin position="1902"/>
        <end position="1911"/>
    </location>
</feature>
<feature type="compositionally biased region" description="Basic and acidic residues" evidence="7">
    <location>
        <begin position="5695"/>
        <end position="5711"/>
    </location>
</feature>
<feature type="compositionally biased region" description="Basic and acidic residues" evidence="7">
    <location>
        <begin position="1006"/>
        <end position="1027"/>
    </location>
</feature>